<dbReference type="RefSeq" id="WP_053412495.1">
    <property type="nucleotide sequence ID" value="NZ_CP006841.1"/>
</dbReference>
<dbReference type="SUPFAM" id="SSF53613">
    <property type="entry name" value="Ribokinase-like"/>
    <property type="match status" value="1"/>
</dbReference>
<dbReference type="PANTHER" id="PTHR10584">
    <property type="entry name" value="SUGAR KINASE"/>
    <property type="match status" value="1"/>
</dbReference>
<dbReference type="InterPro" id="IPR002139">
    <property type="entry name" value="Ribo/fructo_kinase"/>
</dbReference>
<sequence length="334" mass="35022">MQPITPSKSDPTVVVCGSIHQDTLVKVDSVPPEGGTLIVDDGVISLGGKGANQAVAIAFDEVRAIMAGTVGEDRAADFVIEELNSHGVEVHSINTSWDLPTGSAFVATNKQGRPVIFVQRGADALTDPTDFTDDFATADIVLAQGELLPEATEAIASVASMYNARLVLNLNPVSIVTPALIDHANPLIVNKKGMWETLRRLDISEGILASDFGSQIRALLQYSPSVIMLRGEDGCLYSEAPQNSREEATIYEHPALLLPAEKVVDGTGSGDAFVGTLTAELAKGSSLADAVQLATAAGAAAVQAVGACAAFAPREKLLEMIQAEDFPRARVFEG</sequence>
<keyword evidence="1" id="KW-0808">Transferase</keyword>
<accession>A0A0K2H3H1</accession>
<dbReference type="GO" id="GO:0006796">
    <property type="term" value="P:phosphate-containing compound metabolic process"/>
    <property type="evidence" value="ECO:0007669"/>
    <property type="project" value="UniProtKB-ARBA"/>
</dbReference>
<dbReference type="Pfam" id="PF00294">
    <property type="entry name" value="PfkB"/>
    <property type="match status" value="1"/>
</dbReference>
<dbReference type="InterPro" id="IPR029056">
    <property type="entry name" value="Ribokinase-like"/>
</dbReference>
<evidence type="ECO:0000259" key="3">
    <source>
        <dbReference type="Pfam" id="PF00294"/>
    </source>
</evidence>
<dbReference type="AlphaFoldDB" id="A0A0K2H3H1"/>
<dbReference type="EMBL" id="CP006841">
    <property type="protein sequence ID" value="ALA68589.1"/>
    <property type="molecule type" value="Genomic_DNA"/>
</dbReference>
<dbReference type="GO" id="GO:0016301">
    <property type="term" value="F:kinase activity"/>
    <property type="evidence" value="ECO:0007669"/>
    <property type="project" value="UniProtKB-KW"/>
</dbReference>
<dbReference type="PATRIC" id="fig|1408189.4.peg.1675"/>
<protein>
    <recommendedName>
        <fullName evidence="3">Carbohydrate kinase PfkB domain-containing protein</fullName>
    </recommendedName>
</protein>
<proteinExistence type="predicted"/>
<name>A0A0K2H3H1_9CORY</name>
<feature type="domain" description="Carbohydrate kinase PfkB" evidence="3">
    <location>
        <begin position="12"/>
        <end position="309"/>
    </location>
</feature>
<evidence type="ECO:0000313" key="5">
    <source>
        <dbReference type="Proteomes" id="UP000058446"/>
    </source>
</evidence>
<dbReference type="Proteomes" id="UP000058446">
    <property type="component" value="Chromosome"/>
</dbReference>
<evidence type="ECO:0000256" key="2">
    <source>
        <dbReference type="ARBA" id="ARBA00022777"/>
    </source>
</evidence>
<dbReference type="PANTHER" id="PTHR10584:SF166">
    <property type="entry name" value="RIBOKINASE"/>
    <property type="match status" value="1"/>
</dbReference>
<reference evidence="4 5" key="1">
    <citation type="submission" date="2013-10" db="EMBL/GenBank/DDBJ databases">
        <title>Complete genome sequence of Corynebacterium lactis DSM 45799(T), isolated from raw cow milk.</title>
        <authorList>
            <person name="Ruckert C."/>
            <person name="Albersmeier A."/>
            <person name="Lipski A."/>
            <person name="Kalinowski J."/>
        </authorList>
    </citation>
    <scope>NUCLEOTIDE SEQUENCE [LARGE SCALE GENOMIC DNA]</scope>
    <source>
        <strain evidence="4 5">RW2-5</strain>
    </source>
</reference>
<dbReference type="OrthoDB" id="9775849at2"/>
<gene>
    <name evidence="4" type="ORF">CLAC_08370</name>
</gene>
<dbReference type="STRING" id="1408189.CLAC_08370"/>
<evidence type="ECO:0000313" key="4">
    <source>
        <dbReference type="EMBL" id="ALA68589.1"/>
    </source>
</evidence>
<evidence type="ECO:0000256" key="1">
    <source>
        <dbReference type="ARBA" id="ARBA00022679"/>
    </source>
</evidence>
<organism evidence="4 5">
    <name type="scientific">Corynebacterium lactis RW2-5</name>
    <dbReference type="NCBI Taxonomy" id="1408189"/>
    <lineage>
        <taxon>Bacteria</taxon>
        <taxon>Bacillati</taxon>
        <taxon>Actinomycetota</taxon>
        <taxon>Actinomycetes</taxon>
        <taxon>Mycobacteriales</taxon>
        <taxon>Corynebacteriaceae</taxon>
        <taxon>Corynebacterium</taxon>
    </lineage>
</organism>
<dbReference type="Gene3D" id="3.40.1190.20">
    <property type="match status" value="1"/>
</dbReference>
<dbReference type="KEGG" id="clw:CLAC_08370"/>
<keyword evidence="2" id="KW-0418">Kinase</keyword>
<dbReference type="PRINTS" id="PR00990">
    <property type="entry name" value="RIBOKINASE"/>
</dbReference>
<keyword evidence="5" id="KW-1185">Reference proteome</keyword>
<dbReference type="InterPro" id="IPR011611">
    <property type="entry name" value="PfkB_dom"/>
</dbReference>